<dbReference type="STRING" id="7897.ENSLACP00000005813"/>
<protein>
    <submittedName>
        <fullName evidence="2">PAXIP1 associated glutamate rich protein 1</fullName>
    </submittedName>
</protein>
<evidence type="ECO:0000313" key="2">
    <source>
        <dbReference type="Ensembl" id="ENSLACP00000005813.1"/>
    </source>
</evidence>
<dbReference type="GO" id="GO:0030331">
    <property type="term" value="F:nuclear estrogen receptor binding"/>
    <property type="evidence" value="ECO:0007669"/>
    <property type="project" value="TreeGrafter"/>
</dbReference>
<dbReference type="GO" id="GO:1902808">
    <property type="term" value="P:positive regulation of cell cycle G1/S phase transition"/>
    <property type="evidence" value="ECO:0007669"/>
    <property type="project" value="TreeGrafter"/>
</dbReference>
<dbReference type="EMBL" id="AFYH01230708">
    <property type="status" value="NOT_ANNOTATED_CDS"/>
    <property type="molecule type" value="Genomic_DNA"/>
</dbReference>
<feature type="region of interest" description="Disordered" evidence="1">
    <location>
        <begin position="1"/>
        <end position="47"/>
    </location>
</feature>
<dbReference type="GO" id="GO:0044666">
    <property type="term" value="C:MLL3/4 complex"/>
    <property type="evidence" value="ECO:0007669"/>
    <property type="project" value="TreeGrafter"/>
</dbReference>
<dbReference type="GeneTree" id="ENSGT00390000016049"/>
<accession>H3A842</accession>
<feature type="compositionally biased region" description="Acidic residues" evidence="1">
    <location>
        <begin position="76"/>
        <end position="110"/>
    </location>
</feature>
<gene>
    <name evidence="2" type="primary">PAGR1</name>
</gene>
<organism evidence="2 3">
    <name type="scientific">Latimeria chalumnae</name>
    <name type="common">Coelacanth</name>
    <dbReference type="NCBI Taxonomy" id="7897"/>
    <lineage>
        <taxon>Eukaryota</taxon>
        <taxon>Metazoa</taxon>
        <taxon>Chordata</taxon>
        <taxon>Craniata</taxon>
        <taxon>Vertebrata</taxon>
        <taxon>Euteleostomi</taxon>
        <taxon>Coelacanthiformes</taxon>
        <taxon>Coelacanthidae</taxon>
        <taxon>Latimeria</taxon>
    </lineage>
</organism>
<dbReference type="Proteomes" id="UP000008672">
    <property type="component" value="Unassembled WGS sequence"/>
</dbReference>
<reference evidence="2" key="3">
    <citation type="submission" date="2025-09" db="UniProtKB">
        <authorList>
            <consortium name="Ensembl"/>
        </authorList>
    </citation>
    <scope>IDENTIFICATION</scope>
</reference>
<reference evidence="3" key="1">
    <citation type="submission" date="2011-08" db="EMBL/GenBank/DDBJ databases">
        <title>The draft genome of Latimeria chalumnae.</title>
        <authorList>
            <person name="Di Palma F."/>
            <person name="Alfoldi J."/>
            <person name="Johnson J."/>
            <person name="Berlin A."/>
            <person name="Gnerre S."/>
            <person name="Jaffe D."/>
            <person name="MacCallum I."/>
            <person name="Young S."/>
            <person name="Walker B.J."/>
            <person name="Lander E."/>
            <person name="Lindblad-Toh K."/>
        </authorList>
    </citation>
    <scope>NUCLEOTIDE SEQUENCE [LARGE SCALE GENOMIC DNA]</scope>
    <source>
        <strain evidence="3">Wild caught</strain>
    </source>
</reference>
<name>H3A842_LATCH</name>
<dbReference type="PANTHER" id="PTHR28467:SF1">
    <property type="entry name" value="PAXIP1-ASSOCIATED GLUTAMATE-RICH PROTEIN 1"/>
    <property type="match status" value="1"/>
</dbReference>
<sequence>MESMAVAEGAEQQQGEEEQQEEEEEDWYVVCSDEEVENPENWSPSPNEIKRLYELIVEHGTLELQMELLPRRELTPEPEPEEEQSEEEPQEEQEEEKLPEPTEFDFDDELVTPNPSFMNRRRTPGSLVKSQKRKARLDKVLSDMERHKRLEEQIMKTGRDVFTLDSEERGAETPKRSGGGLFQRQRKY</sequence>
<feature type="compositionally biased region" description="Acidic residues" evidence="1">
    <location>
        <begin position="14"/>
        <end position="38"/>
    </location>
</feature>
<dbReference type="OMA" id="CVPCSDD"/>
<dbReference type="AlphaFoldDB" id="H3A842"/>
<evidence type="ECO:0000256" key="1">
    <source>
        <dbReference type="SAM" id="MobiDB-lite"/>
    </source>
</evidence>
<feature type="region of interest" description="Disordered" evidence="1">
    <location>
        <begin position="64"/>
        <end position="136"/>
    </location>
</feature>
<dbReference type="PANTHER" id="PTHR28467">
    <property type="entry name" value="PAXIP1-ASSOCIATED GLUTAMATE-RICH PROTEIN 1"/>
    <property type="match status" value="1"/>
</dbReference>
<dbReference type="GO" id="GO:0007420">
    <property type="term" value="P:brain development"/>
    <property type="evidence" value="ECO:0007669"/>
    <property type="project" value="Ensembl"/>
</dbReference>
<dbReference type="FunCoup" id="H3A842">
    <property type="interactions" value="880"/>
</dbReference>
<dbReference type="InParanoid" id="H3A842"/>
<dbReference type="Ensembl" id="ENSLACT00000005863.1">
    <property type="protein sequence ID" value="ENSLACP00000005813.1"/>
    <property type="gene ID" value="ENSLACG00000005161.1"/>
</dbReference>
<dbReference type="InterPro" id="IPR028213">
    <property type="entry name" value="PA1"/>
</dbReference>
<dbReference type="Bgee" id="ENSLACG00000005161">
    <property type="expression patterns" value="Expressed in muscle tissue and 6 other cell types or tissues"/>
</dbReference>
<feature type="compositionally biased region" description="Basic and acidic residues" evidence="1">
    <location>
        <begin position="166"/>
        <end position="175"/>
    </location>
</feature>
<feature type="region of interest" description="Disordered" evidence="1">
    <location>
        <begin position="161"/>
        <end position="188"/>
    </location>
</feature>
<proteinExistence type="predicted"/>
<dbReference type="HOGENOM" id="CLU_088613_1_0_1"/>
<dbReference type="eggNOG" id="ENOG502S0T8">
    <property type="taxonomic scope" value="Eukaryota"/>
</dbReference>
<reference evidence="2" key="2">
    <citation type="submission" date="2025-08" db="UniProtKB">
        <authorList>
            <consortium name="Ensembl"/>
        </authorList>
    </citation>
    <scope>IDENTIFICATION</scope>
</reference>
<evidence type="ECO:0000313" key="3">
    <source>
        <dbReference type="Proteomes" id="UP000008672"/>
    </source>
</evidence>
<dbReference type="Pfam" id="PF15364">
    <property type="entry name" value="PAXIP1_C"/>
    <property type="match status" value="1"/>
</dbReference>
<dbReference type="GO" id="GO:0033148">
    <property type="term" value="P:positive regulation of intracellular estrogen receptor signaling pathway"/>
    <property type="evidence" value="ECO:0007669"/>
    <property type="project" value="TreeGrafter"/>
</dbReference>
<keyword evidence="3" id="KW-1185">Reference proteome</keyword>